<comment type="subcellular location">
    <subcellularLocation>
        <location evidence="1">Encapsulin nanocompartment</location>
    </subcellularLocation>
</comment>
<dbReference type="Gene3D" id="3.30.2320.10">
    <property type="entry name" value="hypothetical protein PF0899 domain"/>
    <property type="match status" value="1"/>
</dbReference>
<dbReference type="NCBIfam" id="NF041155">
    <property type="entry name" value="encap_f1"/>
    <property type="match status" value="1"/>
</dbReference>
<evidence type="ECO:0000256" key="2">
    <source>
        <dbReference type="ARBA" id="ARBA00033743"/>
    </source>
</evidence>
<dbReference type="PANTHER" id="PTHR37165">
    <property type="entry name" value="PEPTIDASE U56 FAMILY"/>
    <property type="match status" value="1"/>
</dbReference>
<accession>A0A4R1MZM9</accession>
<dbReference type="GO" id="GO:0140737">
    <property type="term" value="C:encapsulin nanocompartment"/>
    <property type="evidence" value="ECO:0007669"/>
    <property type="project" value="UniProtKB-SubCell"/>
</dbReference>
<dbReference type="EMBL" id="SMGQ01000011">
    <property type="protein sequence ID" value="TCK98808.1"/>
    <property type="molecule type" value="Genomic_DNA"/>
</dbReference>
<evidence type="ECO:0000256" key="1">
    <source>
        <dbReference type="ARBA" id="ARBA00033738"/>
    </source>
</evidence>
<dbReference type="Gene3D" id="3.30.2400.30">
    <property type="match status" value="1"/>
</dbReference>
<dbReference type="RefSeq" id="WP_132281952.1">
    <property type="nucleotide sequence ID" value="NZ_SMGQ01000011.1"/>
</dbReference>
<keyword evidence="3" id="KW-1284">Encapsulin nanocompartment</keyword>
<dbReference type="PANTHER" id="PTHR37165:SF1">
    <property type="entry name" value="TYPE 1 ENCAPSULIN SHELL PROTEIN"/>
    <property type="match status" value="1"/>
</dbReference>
<comment type="similarity">
    <text evidence="2">Belongs to the encapsulin family. Family 1 subfamily.</text>
</comment>
<reference evidence="5 6" key="1">
    <citation type="submission" date="2019-03" db="EMBL/GenBank/DDBJ databases">
        <title>Genomic Encyclopedia of Type Strains, Phase IV (KMG-IV): sequencing the most valuable type-strain genomes for metagenomic binning, comparative biology and taxonomic classification.</title>
        <authorList>
            <person name="Goeker M."/>
        </authorList>
    </citation>
    <scope>NUCLEOTIDE SEQUENCE [LARGE SCALE GENOMIC DNA]</scope>
    <source>
        <strain evidence="5 6">DSM 24176</strain>
    </source>
</reference>
<dbReference type="Pfam" id="PF04454">
    <property type="entry name" value="Linocin_M18"/>
    <property type="match status" value="1"/>
</dbReference>
<name>A0A4R1MZM9_9FIRM</name>
<proteinExistence type="inferred from homology"/>
<dbReference type="InterPro" id="IPR007544">
    <property type="entry name" value="ENCAP"/>
</dbReference>
<comment type="caution">
    <text evidence="5">The sequence shown here is derived from an EMBL/GenBank/DDBJ whole genome shotgun (WGS) entry which is preliminary data.</text>
</comment>
<gene>
    <name evidence="5" type="ORF">EDC19_1247</name>
</gene>
<protein>
    <recommendedName>
        <fullName evidence="4">Type 1 encapsulin shell protein</fullName>
    </recommendedName>
</protein>
<dbReference type="OrthoDB" id="2922at2"/>
<evidence type="ECO:0000313" key="5">
    <source>
        <dbReference type="EMBL" id="TCK98808.1"/>
    </source>
</evidence>
<evidence type="ECO:0000256" key="3">
    <source>
        <dbReference type="ARBA" id="ARBA00033787"/>
    </source>
</evidence>
<organism evidence="5 6">
    <name type="scientific">Natranaerovirga hydrolytica</name>
    <dbReference type="NCBI Taxonomy" id="680378"/>
    <lineage>
        <taxon>Bacteria</taxon>
        <taxon>Bacillati</taxon>
        <taxon>Bacillota</taxon>
        <taxon>Clostridia</taxon>
        <taxon>Lachnospirales</taxon>
        <taxon>Natranaerovirgaceae</taxon>
        <taxon>Natranaerovirga</taxon>
    </lineage>
</organism>
<dbReference type="Proteomes" id="UP000294545">
    <property type="component" value="Unassembled WGS sequence"/>
</dbReference>
<evidence type="ECO:0000313" key="6">
    <source>
        <dbReference type="Proteomes" id="UP000294545"/>
    </source>
</evidence>
<dbReference type="InterPro" id="IPR051429">
    <property type="entry name" value="Encapsulin_nc"/>
</dbReference>
<dbReference type="AlphaFoldDB" id="A0A4R1MZM9"/>
<dbReference type="PIRSF" id="PIRSF019254">
    <property type="entry name" value="CFP29"/>
    <property type="match status" value="1"/>
</dbReference>
<sequence>MDMLKRSLAPLAQEAWDEIEERAAQVLKTHLSARRVVNVEGPKGWDYSAISEGRLDLIEDNNGEVNSGLYSVQPLVETRISFELDRWEMDNIIRGAKDIDLEPLEKAAEKIASFEENAVYNGYEKANIKGIAQLADHTMVFGNDANEIMESISKGILKLKDAYAEGPYTLVVGEEGWKKVNMIVNGYPLKKTIENLLGTEIVYTNNIDSAILVPFDHDDLELTIGQDFSIGYESHDNKKVKLFITESFTFRALDSNIIVNFTM</sequence>
<keyword evidence="6" id="KW-1185">Reference proteome</keyword>
<evidence type="ECO:0000256" key="4">
    <source>
        <dbReference type="ARBA" id="ARBA00050023"/>
    </source>
</evidence>